<dbReference type="EMBL" id="ON189043">
    <property type="protein sequence ID" value="URA06843.1"/>
    <property type="molecule type" value="Genomic_DNA"/>
</dbReference>
<accession>A0A9E7E1F9</accession>
<sequence length="122" mass="13496">MHRRRTQSTTGDAMSKQGHHYYATTGYGWAVADTREQALKSCAGYVGADIIKRAVKAQGGLTVTVCRVELPQAAHYSINEYLPEFITKEDGVNEARKGERVPLSEIENLYLVNSKGKTIPKP</sequence>
<reference evidence="1" key="1">
    <citation type="journal article" date="2022" name="Viruses">
        <title>Isolation of novel Xanthomonas phages for the plant pathogens X. translucens and X. campestris.</title>
        <authorList>
            <person name="Erdrich S.H."/>
            <person name="Sharma V."/>
            <person name="Schurr U."/>
            <person name="Arsova B."/>
            <person name="Frunzke J."/>
        </authorList>
    </citation>
    <scope>NUCLEOTIDE SEQUENCE</scope>
</reference>
<dbReference type="Proteomes" id="UP001056424">
    <property type="component" value="Segment"/>
</dbReference>
<name>A0A9E7E1F9_9CAUD</name>
<proteinExistence type="predicted"/>
<evidence type="ECO:0000313" key="2">
    <source>
        <dbReference type="Proteomes" id="UP001056424"/>
    </source>
</evidence>
<organism evidence="1 2">
    <name type="scientific">Xanthomonas phage Langgrundblatt2</name>
    <dbReference type="NCBI Taxonomy" id="2939129"/>
    <lineage>
        <taxon>Viruses</taxon>
        <taxon>Duplodnaviria</taxon>
        <taxon>Heunggongvirae</taxon>
        <taxon>Uroviricota</taxon>
        <taxon>Caudoviricetes</taxon>
        <taxon>Stanbaylleyvirinae</taxon>
        <taxon>Shirevirus</taxon>
        <taxon>Shirevirus langgrundblatt2</taxon>
    </lineage>
</organism>
<evidence type="ECO:0000313" key="1">
    <source>
        <dbReference type="EMBL" id="URA06843.1"/>
    </source>
</evidence>
<keyword evidence="2" id="KW-1185">Reference proteome</keyword>
<protein>
    <submittedName>
        <fullName evidence="1">Uncharacterized protein</fullName>
    </submittedName>
</protein>
<gene>
    <name evidence="1" type="ORF">Langgrundblatt2_BL20012</name>
</gene>